<evidence type="ECO:0000313" key="9">
    <source>
        <dbReference type="EMBL" id="AMD22792.1"/>
    </source>
</evidence>
<dbReference type="Proteomes" id="UP000243052">
    <property type="component" value="Chromosome viii"/>
</dbReference>
<comment type="similarity">
    <text evidence="2">Belongs to the EMC6 family.</text>
</comment>
<protein>
    <recommendedName>
        <fullName evidence="3">ER membrane protein complex subunit 6</fullName>
    </recommendedName>
</protein>
<dbReference type="OrthoDB" id="16510at2759"/>
<evidence type="ECO:0000256" key="2">
    <source>
        <dbReference type="ARBA" id="ARBA00009436"/>
    </source>
</evidence>
<dbReference type="RefSeq" id="XP_017989788.1">
    <property type="nucleotide sequence ID" value="XM_018134299.1"/>
</dbReference>
<evidence type="ECO:0000313" key="10">
    <source>
        <dbReference type="Proteomes" id="UP000243052"/>
    </source>
</evidence>
<evidence type="ECO:0000256" key="4">
    <source>
        <dbReference type="ARBA" id="ARBA00022692"/>
    </source>
</evidence>
<dbReference type="GO" id="GO:0000045">
    <property type="term" value="P:autophagosome assembly"/>
    <property type="evidence" value="ECO:0007669"/>
    <property type="project" value="TreeGrafter"/>
</dbReference>
<sequence>MNAIQDGIHQLKSPRSITFNNKQLRYVQDMTTLAFGCGAGILQLESLEGFAMFFVSYIAVGFLFMIWLCQGEPSKYFSNPVQDVFFSSLVRELAGFIMAWTFVYALLG</sequence>
<organism evidence="9 10">
    <name type="scientific">Eremothecium sinecaudum</name>
    <dbReference type="NCBI Taxonomy" id="45286"/>
    <lineage>
        <taxon>Eukaryota</taxon>
        <taxon>Fungi</taxon>
        <taxon>Dikarya</taxon>
        <taxon>Ascomycota</taxon>
        <taxon>Saccharomycotina</taxon>
        <taxon>Saccharomycetes</taxon>
        <taxon>Saccharomycetales</taxon>
        <taxon>Saccharomycetaceae</taxon>
        <taxon>Eremothecium</taxon>
    </lineage>
</organism>
<evidence type="ECO:0000256" key="8">
    <source>
        <dbReference type="SAM" id="Phobius"/>
    </source>
</evidence>
<comment type="subcellular location">
    <subcellularLocation>
        <location evidence="1">Endoplasmic reticulum membrane</location>
        <topology evidence="1">Multi-pass membrane protein</topology>
    </subcellularLocation>
</comment>
<dbReference type="InterPro" id="IPR029008">
    <property type="entry name" value="EMC6-like"/>
</dbReference>
<evidence type="ECO:0000256" key="3">
    <source>
        <dbReference type="ARBA" id="ARBA00020827"/>
    </source>
</evidence>
<evidence type="ECO:0000256" key="5">
    <source>
        <dbReference type="ARBA" id="ARBA00022824"/>
    </source>
</evidence>
<dbReference type="GO" id="GO:0072546">
    <property type="term" value="C:EMC complex"/>
    <property type="evidence" value="ECO:0007669"/>
    <property type="project" value="InterPro"/>
</dbReference>
<keyword evidence="10" id="KW-1185">Reference proteome</keyword>
<dbReference type="AlphaFoldDB" id="A0A0X8HWG6"/>
<evidence type="ECO:0000256" key="6">
    <source>
        <dbReference type="ARBA" id="ARBA00022989"/>
    </source>
</evidence>
<dbReference type="GeneID" id="28726156"/>
<dbReference type="PANTHER" id="PTHR20994">
    <property type="entry name" value="ER MEMBRANE PROTEIN COMPLEX SUBUNIT 6"/>
    <property type="match status" value="1"/>
</dbReference>
<dbReference type="PANTHER" id="PTHR20994:SF0">
    <property type="entry name" value="ER MEMBRANE PROTEIN COMPLEX SUBUNIT 6"/>
    <property type="match status" value="1"/>
</dbReference>
<name>A0A0X8HWG6_9SACH</name>
<accession>A0A0X8HWG6</accession>
<feature type="transmembrane region" description="Helical" evidence="8">
    <location>
        <begin position="89"/>
        <end position="107"/>
    </location>
</feature>
<feature type="transmembrane region" description="Helical" evidence="8">
    <location>
        <begin position="50"/>
        <end position="69"/>
    </location>
</feature>
<keyword evidence="6 8" id="KW-1133">Transmembrane helix</keyword>
<keyword evidence="4 8" id="KW-0812">Transmembrane</keyword>
<evidence type="ECO:0000256" key="7">
    <source>
        <dbReference type="ARBA" id="ARBA00023136"/>
    </source>
</evidence>
<dbReference type="GO" id="GO:0034975">
    <property type="term" value="P:protein folding in endoplasmic reticulum"/>
    <property type="evidence" value="ECO:0007669"/>
    <property type="project" value="TreeGrafter"/>
</dbReference>
<reference evidence="9 10" key="1">
    <citation type="submission" date="2016-01" db="EMBL/GenBank/DDBJ databases">
        <title>Genome sequence of the yeast Holleya sinecauda.</title>
        <authorList>
            <person name="Dietrich F.S."/>
        </authorList>
    </citation>
    <scope>NUCLEOTIDE SEQUENCE [LARGE SCALE GENOMIC DNA]</scope>
    <source>
        <strain evidence="9 10">ATCC 58844</strain>
    </source>
</reference>
<evidence type="ECO:0000256" key="1">
    <source>
        <dbReference type="ARBA" id="ARBA00004477"/>
    </source>
</evidence>
<dbReference type="InterPro" id="IPR008504">
    <property type="entry name" value="Emc6"/>
</dbReference>
<proteinExistence type="inferred from homology"/>
<keyword evidence="5" id="KW-0256">Endoplasmic reticulum</keyword>
<dbReference type="Pfam" id="PF07019">
    <property type="entry name" value="EMC6"/>
    <property type="match status" value="1"/>
</dbReference>
<dbReference type="EMBL" id="CP014248">
    <property type="protein sequence ID" value="AMD22792.1"/>
    <property type="molecule type" value="Genomic_DNA"/>
</dbReference>
<dbReference type="STRING" id="45286.A0A0X8HWG6"/>
<keyword evidence="7 8" id="KW-0472">Membrane</keyword>
<gene>
    <name evidence="9" type="ORF">AW171_hschr84850</name>
</gene>